<dbReference type="EMBL" id="BMGY01000003">
    <property type="protein sequence ID" value="GGH80445.1"/>
    <property type="molecule type" value="Genomic_DNA"/>
</dbReference>
<dbReference type="CDD" id="cd03394">
    <property type="entry name" value="PAP2_like_5"/>
    <property type="match status" value="1"/>
</dbReference>
<dbReference type="Gene3D" id="1.20.144.10">
    <property type="entry name" value="Phosphatidic acid phosphatase type 2/haloperoxidase"/>
    <property type="match status" value="1"/>
</dbReference>
<dbReference type="SMART" id="SM00014">
    <property type="entry name" value="acidPPc"/>
    <property type="match status" value="1"/>
</dbReference>
<feature type="region of interest" description="Disordered" evidence="1">
    <location>
        <begin position="26"/>
        <end position="49"/>
    </location>
</feature>
<reference evidence="5" key="1">
    <citation type="journal article" date="2019" name="Int. J. Syst. Evol. Microbiol.">
        <title>The Global Catalogue of Microorganisms (GCM) 10K type strain sequencing project: providing services to taxonomists for standard genome sequencing and annotation.</title>
        <authorList>
            <consortium name="The Broad Institute Genomics Platform"/>
            <consortium name="The Broad Institute Genome Sequencing Center for Infectious Disease"/>
            <person name="Wu L."/>
            <person name="Ma J."/>
        </authorList>
    </citation>
    <scope>NUCLEOTIDE SEQUENCE [LARGE SCALE GENOMIC DNA]</scope>
    <source>
        <strain evidence="5">CGMCC 1.14966</strain>
    </source>
</reference>
<feature type="chain" id="PRO_5046144890" description="Phosphatidic acid phosphatase type 2/haloperoxidase domain-containing protein" evidence="2">
    <location>
        <begin position="25"/>
        <end position="271"/>
    </location>
</feature>
<dbReference type="InterPro" id="IPR000326">
    <property type="entry name" value="PAP2/HPO"/>
</dbReference>
<feature type="domain" description="Phosphatidic acid phosphatase type 2/haloperoxidase" evidence="3">
    <location>
        <begin position="132"/>
        <end position="234"/>
    </location>
</feature>
<gene>
    <name evidence="4" type="ORF">GCM10011495_05680</name>
</gene>
<organism evidence="4 5">
    <name type="scientific">Hymenobacter frigidus</name>
    <dbReference type="NCBI Taxonomy" id="1524095"/>
    <lineage>
        <taxon>Bacteria</taxon>
        <taxon>Pseudomonadati</taxon>
        <taxon>Bacteroidota</taxon>
        <taxon>Cytophagia</taxon>
        <taxon>Cytophagales</taxon>
        <taxon>Hymenobacteraceae</taxon>
        <taxon>Hymenobacter</taxon>
    </lineage>
</organism>
<dbReference type="InterPro" id="IPR036938">
    <property type="entry name" value="PAP2/HPO_sf"/>
</dbReference>
<keyword evidence="5" id="KW-1185">Reference proteome</keyword>
<dbReference type="Proteomes" id="UP000637774">
    <property type="component" value="Unassembled WGS sequence"/>
</dbReference>
<evidence type="ECO:0000256" key="2">
    <source>
        <dbReference type="SAM" id="SignalP"/>
    </source>
</evidence>
<evidence type="ECO:0000259" key="3">
    <source>
        <dbReference type="SMART" id="SM00014"/>
    </source>
</evidence>
<evidence type="ECO:0000256" key="1">
    <source>
        <dbReference type="SAM" id="MobiDB-lite"/>
    </source>
</evidence>
<dbReference type="RefSeq" id="WP_188560501.1">
    <property type="nucleotide sequence ID" value="NZ_BMGY01000003.1"/>
</dbReference>
<accession>A0ABQ1ZVJ9</accession>
<keyword evidence="2" id="KW-0732">Signal</keyword>
<name>A0ABQ1ZVJ9_9BACT</name>
<dbReference type="SUPFAM" id="SSF48317">
    <property type="entry name" value="Acid phosphatase/Vanadium-dependent haloperoxidase"/>
    <property type="match status" value="1"/>
</dbReference>
<evidence type="ECO:0000313" key="4">
    <source>
        <dbReference type="EMBL" id="GGH80445.1"/>
    </source>
</evidence>
<protein>
    <recommendedName>
        <fullName evidence="3">Phosphatidic acid phosphatase type 2/haloperoxidase domain-containing protein</fullName>
    </recommendedName>
</protein>
<sequence length="271" mass="29356">MISRYTVALALLLPLSLTPKLATAQVPRTTSPADTTHKFQNPSGASSTTRKPFLRSKLFRATIVPAVLIGYGISTINGNGIYSSYDARNDINRAFGPGPHTRVDDYLQFAPYFELGGVLLAGVESRNDRVNLGLVILKGEAIMLASVFTVKRLTKIERPNGGASTAFPSGHTAQAFLAASIVHTELRDKSQWYGIGAYSIATSVAVLRMVNDKHWQSDVFAGAGFGILSAHLAYLSHRNRWGRKPIGRDVSMVPMWSPAGGTGLSLTWRPK</sequence>
<comment type="caution">
    <text evidence="4">The sequence shown here is derived from an EMBL/GenBank/DDBJ whole genome shotgun (WGS) entry which is preliminary data.</text>
</comment>
<proteinExistence type="predicted"/>
<feature type="signal peptide" evidence="2">
    <location>
        <begin position="1"/>
        <end position="24"/>
    </location>
</feature>
<evidence type="ECO:0000313" key="5">
    <source>
        <dbReference type="Proteomes" id="UP000637774"/>
    </source>
</evidence>
<dbReference type="Pfam" id="PF01569">
    <property type="entry name" value="PAP2"/>
    <property type="match status" value="1"/>
</dbReference>